<protein>
    <recommendedName>
        <fullName evidence="2">Pyruvate formate lyase-activating protein</fullName>
    </recommendedName>
</protein>
<dbReference type="AlphaFoldDB" id="A0A831TFI4"/>
<dbReference type="EMBL" id="DSIY01000156">
    <property type="protein sequence ID" value="HEG91055.1"/>
    <property type="molecule type" value="Genomic_DNA"/>
</dbReference>
<organism evidence="1">
    <name type="scientific">Thermorudis peleae</name>
    <dbReference type="NCBI Taxonomy" id="1382356"/>
    <lineage>
        <taxon>Bacteria</taxon>
        <taxon>Pseudomonadati</taxon>
        <taxon>Thermomicrobiota</taxon>
        <taxon>Thermomicrobia</taxon>
        <taxon>Thermomicrobia incertae sedis</taxon>
        <taxon>Thermorudis</taxon>
    </lineage>
</organism>
<proteinExistence type="predicted"/>
<dbReference type="InterPro" id="IPR014846">
    <property type="entry name" value="DUF1786_pyruvate_format-lyase"/>
</dbReference>
<gene>
    <name evidence="1" type="ORF">ENP34_06400</name>
</gene>
<accession>A0A831TFI4</accession>
<reference evidence="1" key="1">
    <citation type="journal article" date="2020" name="mSystems">
        <title>Genome- and Community-Level Interaction Insights into Carbon Utilization and Element Cycling Functions of Hydrothermarchaeota in Hydrothermal Sediment.</title>
        <authorList>
            <person name="Zhou Z."/>
            <person name="Liu Y."/>
            <person name="Xu W."/>
            <person name="Pan J."/>
            <person name="Luo Z.H."/>
            <person name="Li M."/>
        </authorList>
    </citation>
    <scope>NUCLEOTIDE SEQUENCE [LARGE SCALE GENOMIC DNA]</scope>
    <source>
        <strain evidence="1">SpSt-210</strain>
    </source>
</reference>
<sequence>MELPIRILAIDVGAGTQDVFLYESGREPENCVKLVLPSQPRVVAARIREVTERGRPLYLAGSLMGGGASTEAVLDHLHAGLPVYAAPEPARTIHNDLNRVQSLGIQLRDEPPPGAEVVWLGDIDLAGLRQALRCFEVTLPSLFAIAVQDHGYLPDAGGREFRYEFLQGLLARGGHLHDMVYREPPEFMIRMRATRRLVPGAVIMDTGAAAVLGSLCDPMVARAAYETGAVLVNIGNMHTFGVAVRGQRVYGLFEHHTGGITAAILSYLVEQLQQGRLTHEEVAASGGHGAAFDPAYSRAGRFDFVAVTGPNRGLARGLGYYEAAPFGDMMLTGAFGLVEGTLRLLEREEFAPRLPSLIEGAHLAD</sequence>
<dbReference type="Pfam" id="PF08735">
    <property type="entry name" value="DUF1786"/>
    <property type="match status" value="1"/>
</dbReference>
<name>A0A831TFI4_9BACT</name>
<evidence type="ECO:0000313" key="1">
    <source>
        <dbReference type="EMBL" id="HEG91055.1"/>
    </source>
</evidence>
<evidence type="ECO:0008006" key="2">
    <source>
        <dbReference type="Google" id="ProtNLM"/>
    </source>
</evidence>
<comment type="caution">
    <text evidence="1">The sequence shown here is derived from an EMBL/GenBank/DDBJ whole genome shotgun (WGS) entry which is preliminary data.</text>
</comment>